<dbReference type="AlphaFoldDB" id="A0A6G0YPH3"/>
<sequence length="137" mass="15263">MACSNKISIRLNGNKILSNKGVSGKLSSRNRMAKRMPTVSSFKPGDSTTVKFVSSVSKHSKGSNITLSHDKSYHGNCKNSVGTVDQAIRERKIFSAVVKMPDEIQTMLIENGWIGKIKVDDDYFRKSSKYILCILLY</sequence>
<dbReference type="OrthoDB" id="10513886at2759"/>
<evidence type="ECO:0000313" key="2">
    <source>
        <dbReference type="Proteomes" id="UP000478052"/>
    </source>
</evidence>
<evidence type="ECO:0000313" key="1">
    <source>
        <dbReference type="EMBL" id="KAF0759556.1"/>
    </source>
</evidence>
<comment type="caution">
    <text evidence="1">The sequence shown here is derived from an EMBL/GenBank/DDBJ whole genome shotgun (WGS) entry which is preliminary data.</text>
</comment>
<name>A0A6G0YPH3_APHCR</name>
<dbReference type="EMBL" id="VUJU01002956">
    <property type="protein sequence ID" value="KAF0759556.1"/>
    <property type="molecule type" value="Genomic_DNA"/>
</dbReference>
<keyword evidence="2" id="KW-1185">Reference proteome</keyword>
<dbReference type="Proteomes" id="UP000478052">
    <property type="component" value="Unassembled WGS sequence"/>
</dbReference>
<protein>
    <submittedName>
        <fullName evidence="1">Uncharacterized protein</fullName>
    </submittedName>
</protein>
<proteinExistence type="predicted"/>
<accession>A0A6G0YPH3</accession>
<reference evidence="1 2" key="1">
    <citation type="submission" date="2019-08" db="EMBL/GenBank/DDBJ databases">
        <title>Whole genome of Aphis craccivora.</title>
        <authorList>
            <person name="Voronova N.V."/>
            <person name="Shulinski R.S."/>
            <person name="Bandarenka Y.V."/>
            <person name="Zhorov D.G."/>
            <person name="Warner D."/>
        </authorList>
    </citation>
    <scope>NUCLEOTIDE SEQUENCE [LARGE SCALE GENOMIC DNA]</scope>
    <source>
        <strain evidence="1">180601</strain>
        <tissue evidence="1">Whole Body</tissue>
    </source>
</reference>
<organism evidence="1 2">
    <name type="scientific">Aphis craccivora</name>
    <name type="common">Cowpea aphid</name>
    <dbReference type="NCBI Taxonomy" id="307492"/>
    <lineage>
        <taxon>Eukaryota</taxon>
        <taxon>Metazoa</taxon>
        <taxon>Ecdysozoa</taxon>
        <taxon>Arthropoda</taxon>
        <taxon>Hexapoda</taxon>
        <taxon>Insecta</taxon>
        <taxon>Pterygota</taxon>
        <taxon>Neoptera</taxon>
        <taxon>Paraneoptera</taxon>
        <taxon>Hemiptera</taxon>
        <taxon>Sternorrhyncha</taxon>
        <taxon>Aphidomorpha</taxon>
        <taxon>Aphidoidea</taxon>
        <taxon>Aphididae</taxon>
        <taxon>Aphidini</taxon>
        <taxon>Aphis</taxon>
        <taxon>Aphis</taxon>
    </lineage>
</organism>
<gene>
    <name evidence="1" type="ORF">FWK35_00011073</name>
</gene>